<dbReference type="GO" id="GO:0009289">
    <property type="term" value="C:pilus"/>
    <property type="evidence" value="ECO:0007669"/>
    <property type="project" value="InterPro"/>
</dbReference>
<dbReference type="InterPro" id="IPR008966">
    <property type="entry name" value="Adhesion_dom_sf"/>
</dbReference>
<dbReference type="SUPFAM" id="SSF49401">
    <property type="entry name" value="Bacterial adhesins"/>
    <property type="match status" value="1"/>
</dbReference>
<name>A0A2P5GV22_9ENTR</name>
<dbReference type="EMBL" id="PQGE01000010">
    <property type="protein sequence ID" value="POP44388.1"/>
    <property type="molecule type" value="Genomic_DNA"/>
</dbReference>
<dbReference type="InterPro" id="IPR036937">
    <property type="entry name" value="Adhesion_dom_fimbrial_sf"/>
</dbReference>
<dbReference type="OrthoDB" id="6522787at2"/>
<evidence type="ECO:0000313" key="5">
    <source>
        <dbReference type="Proteomes" id="UP000237073"/>
    </source>
</evidence>
<comment type="caution">
    <text evidence="4">The sequence shown here is derived from an EMBL/GenBank/DDBJ whole genome shotgun (WGS) entry which is preliminary data.</text>
</comment>
<evidence type="ECO:0000313" key="3">
    <source>
        <dbReference type="EMBL" id="POP44388.1"/>
    </source>
</evidence>
<dbReference type="Pfam" id="PF00419">
    <property type="entry name" value="Fimbrial"/>
    <property type="match status" value="1"/>
</dbReference>
<evidence type="ECO:0000259" key="2">
    <source>
        <dbReference type="Pfam" id="PF00419"/>
    </source>
</evidence>
<dbReference type="AlphaFoldDB" id="A0A2P5GV22"/>
<proteinExistence type="predicted"/>
<keyword evidence="1" id="KW-0732">Signal</keyword>
<dbReference type="PANTHER" id="PTHR33420">
    <property type="entry name" value="FIMBRIAL SUBUNIT ELFA-RELATED"/>
    <property type="match status" value="1"/>
</dbReference>
<feature type="domain" description="Fimbrial-type adhesion" evidence="2">
    <location>
        <begin position="31"/>
        <end position="185"/>
    </location>
</feature>
<feature type="chain" id="PRO_5015176387" description="Fimbrial-type adhesion domain-containing protein" evidence="1">
    <location>
        <begin position="23"/>
        <end position="185"/>
    </location>
</feature>
<dbReference type="Proteomes" id="UP000237073">
    <property type="component" value="Unassembled WGS sequence"/>
</dbReference>
<dbReference type="Gene3D" id="2.60.40.1090">
    <property type="entry name" value="Fimbrial-type adhesion domain"/>
    <property type="match status" value="1"/>
</dbReference>
<feature type="signal peptide" evidence="1">
    <location>
        <begin position="1"/>
        <end position="22"/>
    </location>
</feature>
<reference evidence="5 6" key="1">
    <citation type="submission" date="2018-01" db="EMBL/GenBank/DDBJ databases">
        <title>Superficieibacter electus gen. nov., sp. nov., an extended-spectrum beta-lactamase possessing member of the Enterobacteriaceae family, isolated from intensive care unit surfaces.</title>
        <authorList>
            <person name="Potter R.F."/>
            <person name="D'Souza A.W."/>
        </authorList>
    </citation>
    <scope>NUCLEOTIDE SEQUENCE [LARGE SCALE GENOMIC DNA]</scope>
    <source>
        <strain evidence="4 6">BP-1</strain>
        <strain evidence="3 5">BP-2</strain>
    </source>
</reference>
<evidence type="ECO:0000256" key="1">
    <source>
        <dbReference type="SAM" id="SignalP"/>
    </source>
</evidence>
<accession>A0A2P5GV22</accession>
<organism evidence="4 6">
    <name type="scientific">Superficieibacter electus</name>
    <dbReference type="NCBI Taxonomy" id="2022662"/>
    <lineage>
        <taxon>Bacteria</taxon>
        <taxon>Pseudomonadati</taxon>
        <taxon>Pseudomonadota</taxon>
        <taxon>Gammaproteobacteria</taxon>
        <taxon>Enterobacterales</taxon>
        <taxon>Enterobacteriaceae</taxon>
        <taxon>Superficieibacter</taxon>
    </lineage>
</organism>
<dbReference type="GO" id="GO:0043709">
    <property type="term" value="P:cell adhesion involved in single-species biofilm formation"/>
    <property type="evidence" value="ECO:0007669"/>
    <property type="project" value="TreeGrafter"/>
</dbReference>
<dbReference type="EMBL" id="PQGD01000002">
    <property type="protein sequence ID" value="POP50406.1"/>
    <property type="molecule type" value="Genomic_DNA"/>
</dbReference>
<evidence type="ECO:0000313" key="4">
    <source>
        <dbReference type="EMBL" id="POP50406.1"/>
    </source>
</evidence>
<gene>
    <name evidence="4" type="ORF">CHU32_02985</name>
    <name evidence="3" type="ORF">CHU33_13095</name>
</gene>
<dbReference type="RefSeq" id="WP_103676524.1">
    <property type="nucleotide sequence ID" value="NZ_PQGD01000002.1"/>
</dbReference>
<protein>
    <recommendedName>
        <fullName evidence="2">Fimbrial-type adhesion domain-containing protein</fullName>
    </recommendedName>
</protein>
<evidence type="ECO:0000313" key="6">
    <source>
        <dbReference type="Proteomes" id="UP000247005"/>
    </source>
</evidence>
<keyword evidence="5" id="KW-1185">Reference proteome</keyword>
<dbReference type="InterPro" id="IPR000259">
    <property type="entry name" value="Adhesion_dom_fimbrial"/>
</dbReference>
<dbReference type="PANTHER" id="PTHR33420:SF11">
    <property type="entry name" value="FIMBRIAL-LIKE PROTEIN"/>
    <property type="match status" value="1"/>
</dbReference>
<dbReference type="InterPro" id="IPR050263">
    <property type="entry name" value="Bact_Fimbrial_Adh_Pro"/>
</dbReference>
<dbReference type="Proteomes" id="UP000247005">
    <property type="component" value="Unassembled WGS sequence"/>
</dbReference>
<sequence>MKISIIALSTVFALGMISSAQAVQGNYGKVHFWGEITESPCDMPPSELNKDVPMGQVSDSNLNQGIKSGMTAFTLKLTNCNSATLTTTKTSFTGEAGPTAVANSFAVKQAGINMADVGLIMTDMQSVKVVENAPVVKPGVSVDEVWTPFNGTHLLEFGAYLQGIPSGTATAGLYTSDVNFSIQYQ</sequence>